<evidence type="ECO:0000313" key="3">
    <source>
        <dbReference type="EMBL" id="ALN81393.1"/>
    </source>
</evidence>
<sequence length="749" mass="84100">MLLSAPCFAADPPIELPAAALESPAALDAAMPALAERLIGDYREPDRARYLTQLFRLQLVAGRYAEARRSIEALRALTPLGGPPQQRATLVQYEIHALAKERQARERSDFDSAFRASFEAVFANLNDRSAALAMRGFTSDQFAPATLQRALDTALAAQRGKQGIDSAAALALLRAYHIAAVYRDFSGQLAGLVARDDARRYRIDREVQVRTPAGATVCTLVVRPRSAEQRLPTLLNFTIYANPATMLNEARRTASNGYAGVVGLSRGKGCSPDIPVPYEHDGRDAAALIDWIAKQPWSDGRVGMYGGSYEGFTQWATAKRRPKALKALMPSVTGAPGIDVPKEGGIYFGFQHYWPFYVANNKTLDQAPYEDDARWRRMYRQWYLDGSAYRERDRIDGTRNPLYRRWLDHPDYDAYWQDMIPYRDEFAMIDIPVLTTTGYYDGAQIGALYYLQQHYKYRPQAEHYLVIGPYDHVGGQRGTAVMGDNLRGYAIDPVARIDMGELRYQWFDHVFKQAPKPAVLKDRINYQVMGANVWKHAPSLQAMGERRLRLHFAKQGEDGRGRLVPEAQGGDSVALQRVDLADRRDADRWVPGGGIVDRVLDAEGSLVFVSEPFAEAVEFSGLFGGHLDLMTNKRDLDLHIGLYELNAKGEYFELSRFQSRLSYLQQLEQRRLLTPGRRERFDFSSGRLTSRRFEPGSRLLALICPGKGPQDQINYGSGKDVSDETLADAGEALRIEWFGGSYLEIPLSR</sequence>
<dbReference type="Proteomes" id="UP000060787">
    <property type="component" value="Chromosome"/>
</dbReference>
<dbReference type="EMBL" id="CP011129">
    <property type="protein sequence ID" value="ALN81393.1"/>
    <property type="molecule type" value="Genomic_DNA"/>
</dbReference>
<dbReference type="SUPFAM" id="SSF49785">
    <property type="entry name" value="Galactose-binding domain-like"/>
    <property type="match status" value="1"/>
</dbReference>
<dbReference type="InterPro" id="IPR029058">
    <property type="entry name" value="AB_hydrolase_fold"/>
</dbReference>
<dbReference type="PATRIC" id="fig|84531.8.peg.3284"/>
<proteinExistence type="predicted"/>
<organism evidence="3 4">
    <name type="scientific">Lysobacter antibioticus</name>
    <dbReference type="NCBI Taxonomy" id="84531"/>
    <lineage>
        <taxon>Bacteria</taxon>
        <taxon>Pseudomonadati</taxon>
        <taxon>Pseudomonadota</taxon>
        <taxon>Gammaproteobacteria</taxon>
        <taxon>Lysobacterales</taxon>
        <taxon>Lysobacteraceae</taxon>
        <taxon>Lysobacter</taxon>
    </lineage>
</organism>
<dbReference type="InterPro" id="IPR005674">
    <property type="entry name" value="CocE/Ser_esterase"/>
</dbReference>
<dbReference type="Pfam" id="PF02129">
    <property type="entry name" value="Peptidase_S15"/>
    <property type="match status" value="1"/>
</dbReference>
<dbReference type="STRING" id="84531.LA76x_3266"/>
<evidence type="ECO:0000313" key="4">
    <source>
        <dbReference type="Proteomes" id="UP000060787"/>
    </source>
</evidence>
<dbReference type="Gene3D" id="3.40.50.1820">
    <property type="entry name" value="alpha/beta hydrolase"/>
    <property type="match status" value="1"/>
</dbReference>
<dbReference type="InterPro" id="IPR008979">
    <property type="entry name" value="Galactose-bd-like_sf"/>
</dbReference>
<dbReference type="InterPro" id="IPR000383">
    <property type="entry name" value="Xaa-Pro-like_dom"/>
</dbReference>
<dbReference type="KEGG" id="lab:LA76x_3266"/>
<name>A0A0S2FCY7_LYSAN</name>
<dbReference type="Pfam" id="PF08530">
    <property type="entry name" value="PepX_C"/>
    <property type="match status" value="1"/>
</dbReference>
<dbReference type="Gene3D" id="2.60.120.260">
    <property type="entry name" value="Galactose-binding domain-like"/>
    <property type="match status" value="1"/>
</dbReference>
<evidence type="ECO:0000259" key="2">
    <source>
        <dbReference type="SMART" id="SM00939"/>
    </source>
</evidence>
<dbReference type="AlphaFoldDB" id="A0A0S2FCY7"/>
<accession>A0A0S2FCY7</accession>
<keyword evidence="4" id="KW-1185">Reference proteome</keyword>
<evidence type="ECO:0000256" key="1">
    <source>
        <dbReference type="ARBA" id="ARBA00022801"/>
    </source>
</evidence>
<gene>
    <name evidence="3" type="ORF">LA76x_3266</name>
</gene>
<keyword evidence="1 3" id="KW-0378">Hydrolase</keyword>
<dbReference type="NCBIfam" id="TIGR00976">
    <property type="entry name" value="CocE_NonD"/>
    <property type="match status" value="1"/>
</dbReference>
<dbReference type="SMART" id="SM00939">
    <property type="entry name" value="PepX_C"/>
    <property type="match status" value="1"/>
</dbReference>
<dbReference type="InterPro" id="IPR013736">
    <property type="entry name" value="Xaa-Pro_dipept_C"/>
</dbReference>
<feature type="domain" description="Xaa-Pro dipeptidyl-peptidase C-terminal" evidence="2">
    <location>
        <begin position="504"/>
        <end position="736"/>
    </location>
</feature>
<reference evidence="3 4" key="1">
    <citation type="journal article" date="2015" name="BMC Genomics">
        <title>Comparative genomics and metabolic profiling of the genus Lysobacter.</title>
        <authorList>
            <person name="de Bruijn I."/>
            <person name="Cheng X."/>
            <person name="de Jager V."/>
            <person name="Exposito R.G."/>
            <person name="Watrous J."/>
            <person name="Patel N."/>
            <person name="Postma J."/>
            <person name="Dorrestein P.C."/>
            <person name="Kobayashi D."/>
            <person name="Raaijmakers J.M."/>
        </authorList>
    </citation>
    <scope>NUCLEOTIDE SEQUENCE [LARGE SCALE GENOMIC DNA]</scope>
    <source>
        <strain evidence="3 4">76</strain>
    </source>
</reference>
<protein>
    <submittedName>
        <fullName evidence="3">Hydrolase CocE/NonD family protein</fullName>
    </submittedName>
</protein>
<dbReference type="SUPFAM" id="SSF53474">
    <property type="entry name" value="alpha/beta-Hydrolases"/>
    <property type="match status" value="1"/>
</dbReference>
<dbReference type="GO" id="GO:0008239">
    <property type="term" value="F:dipeptidyl-peptidase activity"/>
    <property type="evidence" value="ECO:0007669"/>
    <property type="project" value="InterPro"/>
</dbReference>
<dbReference type="Gene3D" id="1.10.3020.10">
    <property type="entry name" value="alpha-amino acid ester hydrolase ( Helical cap domain)"/>
    <property type="match status" value="1"/>
</dbReference>